<dbReference type="OrthoDB" id="694103at2759"/>
<dbReference type="InterPro" id="IPR005162">
    <property type="entry name" value="Retrotrans_gag_dom"/>
</dbReference>
<dbReference type="Proteomes" id="UP000652761">
    <property type="component" value="Unassembled WGS sequence"/>
</dbReference>
<reference evidence="2" key="1">
    <citation type="submission" date="2017-07" db="EMBL/GenBank/DDBJ databases">
        <title>Taro Niue Genome Assembly and Annotation.</title>
        <authorList>
            <person name="Atibalentja N."/>
            <person name="Keating K."/>
            <person name="Fields C.J."/>
        </authorList>
    </citation>
    <scope>NUCLEOTIDE SEQUENCE</scope>
    <source>
        <strain evidence="2">Niue_2</strain>
        <tissue evidence="2">Leaf</tissue>
    </source>
</reference>
<keyword evidence="3" id="KW-1185">Reference proteome</keyword>
<accession>A0A843W531</accession>
<proteinExistence type="predicted"/>
<evidence type="ECO:0000313" key="2">
    <source>
        <dbReference type="EMBL" id="MQM06173.1"/>
    </source>
</evidence>
<dbReference type="EMBL" id="NMUH01003557">
    <property type="protein sequence ID" value="MQM06173.1"/>
    <property type="molecule type" value="Genomic_DNA"/>
</dbReference>
<name>A0A843W531_COLES</name>
<evidence type="ECO:0000259" key="1">
    <source>
        <dbReference type="Pfam" id="PF03732"/>
    </source>
</evidence>
<dbReference type="PANTHER" id="PTHR33223:SF11">
    <property type="entry name" value="ELEMENT PROTEIN, PUTATIVE-RELATED"/>
    <property type="match status" value="1"/>
</dbReference>
<dbReference type="Pfam" id="PF03732">
    <property type="entry name" value="Retrotrans_gag"/>
    <property type="match status" value="1"/>
</dbReference>
<dbReference type="PANTHER" id="PTHR33223">
    <property type="entry name" value="CCHC-TYPE DOMAIN-CONTAINING PROTEIN"/>
    <property type="match status" value="1"/>
</dbReference>
<organism evidence="2 3">
    <name type="scientific">Colocasia esculenta</name>
    <name type="common">Wild taro</name>
    <name type="synonym">Arum esculentum</name>
    <dbReference type="NCBI Taxonomy" id="4460"/>
    <lineage>
        <taxon>Eukaryota</taxon>
        <taxon>Viridiplantae</taxon>
        <taxon>Streptophyta</taxon>
        <taxon>Embryophyta</taxon>
        <taxon>Tracheophyta</taxon>
        <taxon>Spermatophyta</taxon>
        <taxon>Magnoliopsida</taxon>
        <taxon>Liliopsida</taxon>
        <taxon>Araceae</taxon>
        <taxon>Aroideae</taxon>
        <taxon>Colocasieae</taxon>
        <taxon>Colocasia</taxon>
    </lineage>
</organism>
<evidence type="ECO:0000313" key="3">
    <source>
        <dbReference type="Proteomes" id="UP000652761"/>
    </source>
</evidence>
<feature type="domain" description="Retrotransposon gag" evidence="1">
    <location>
        <begin position="176"/>
        <end position="267"/>
    </location>
</feature>
<gene>
    <name evidence="2" type="ORF">Taro_038995</name>
</gene>
<protein>
    <recommendedName>
        <fullName evidence="1">Retrotransposon gag domain-containing protein</fullName>
    </recommendedName>
</protein>
<dbReference type="AlphaFoldDB" id="A0A843W531"/>
<comment type="caution">
    <text evidence="2">The sequence shown here is derived from an EMBL/GenBank/DDBJ whole genome shotgun (WGS) entry which is preliminary data.</text>
</comment>
<sequence>MAGSCGPTEAGSCEGGHPDLVQSSCTTSGDWQRVGEFKFLKFLGFIYVLPEPVRSAGERRSLNIDLAQPIDEIERFFHRKTRMANQDQNQIARNMEEVAPRQMKEYFIPSNYQPATCIRPKIPTNHFEIKPGTIQILPSFYGNPNEDPYRHIDEFLEICSTVRIQNFTENALRLTLFPFSLKDKAKYWLGTIGRTITTWPEMQQEFLKKFYPIGRTNTMRRAITGFSQHPGDLMHESWERLKELLRKCPHYDLSRWQIVQAFYEGLTKSNRQMVDASCGGAFMTKSEDEAYNLFKTLSENSINHASLHSYERALGPIKKAGMYELRERGESDSRVEDLLARFDQRLEQKLEQKFDQLLSLTGQATPKFSQPPETCSMCASSAHPTNACPTTAQFPPFIQEQVQAAQGGEKLREEGLDAELGRRVHSCHVCSLGGALAERRSAGGPRWLRWRAGVPTQRRSGRMPCAAKAAEGGAWPSALGGLVLQSS</sequence>